<dbReference type="AlphaFoldDB" id="A0A1I7X9U5"/>
<keyword evidence="2" id="KW-1185">Reference proteome</keyword>
<dbReference type="WBParaSite" id="Hba_14362">
    <property type="protein sequence ID" value="Hba_14362"/>
    <property type="gene ID" value="Hba_14362"/>
</dbReference>
<dbReference type="InterPro" id="IPR057233">
    <property type="entry name" value="DUF7911"/>
</dbReference>
<evidence type="ECO:0000256" key="1">
    <source>
        <dbReference type="SAM" id="SignalP"/>
    </source>
</evidence>
<proteinExistence type="predicted"/>
<feature type="chain" id="PRO_5009311059" evidence="1">
    <location>
        <begin position="22"/>
        <end position="355"/>
    </location>
</feature>
<organism evidence="2 3">
    <name type="scientific">Heterorhabditis bacteriophora</name>
    <name type="common">Entomopathogenic nematode worm</name>
    <dbReference type="NCBI Taxonomy" id="37862"/>
    <lineage>
        <taxon>Eukaryota</taxon>
        <taxon>Metazoa</taxon>
        <taxon>Ecdysozoa</taxon>
        <taxon>Nematoda</taxon>
        <taxon>Chromadorea</taxon>
        <taxon>Rhabditida</taxon>
        <taxon>Rhabditina</taxon>
        <taxon>Rhabditomorpha</taxon>
        <taxon>Strongyloidea</taxon>
        <taxon>Heterorhabditidae</taxon>
        <taxon>Heterorhabditis</taxon>
    </lineage>
</organism>
<protein>
    <submittedName>
        <fullName evidence="3">Secreted protein</fullName>
    </submittedName>
</protein>
<evidence type="ECO:0000313" key="2">
    <source>
        <dbReference type="Proteomes" id="UP000095283"/>
    </source>
</evidence>
<keyword evidence="1" id="KW-0732">Signal</keyword>
<dbReference type="Pfam" id="PF25492">
    <property type="entry name" value="DUF7911"/>
    <property type="match status" value="2"/>
</dbReference>
<sequence>MKGPLFILLVTTICQIPSASTDVCHAKHFQHVSGVEQDDYLIYGLTQVDIIYEILQSQVILLKPRFPEIIFLLYDYSLLSSLPYATCSHSSVNSLSLEPDLSFMDTVYKVRFIPIKQYIYIYTQTKSVRTYYANTSKGRRNIWLNSMAVDDNVMIYTETDRTVQPRITRLFGMNVSLNKESHCIFKTNYAFDVGLIRKSTLMKLKENLLPKFGEILLINVVYIYRKIFGRFVVKLIWYSNILDEIKFEKTHRRTTEHSLILLYYKLVQLHLKSIFPSSFNIQQKDLCLLTEHYHFLFPKVSSSSTARVFRFMRVFALVDAYNEIAVDKVPENSLFCHLHIDDIAEKCPAKILVLT</sequence>
<name>A0A1I7X9U5_HETBA</name>
<feature type="signal peptide" evidence="1">
    <location>
        <begin position="1"/>
        <end position="21"/>
    </location>
</feature>
<accession>A0A1I7X9U5</accession>
<reference evidence="3" key="1">
    <citation type="submission" date="2016-11" db="UniProtKB">
        <authorList>
            <consortium name="WormBaseParasite"/>
        </authorList>
    </citation>
    <scope>IDENTIFICATION</scope>
</reference>
<dbReference type="Proteomes" id="UP000095283">
    <property type="component" value="Unplaced"/>
</dbReference>
<evidence type="ECO:0000313" key="3">
    <source>
        <dbReference type="WBParaSite" id="Hba_14362"/>
    </source>
</evidence>